<sequence length="69" mass="8141">MSKKRVRKMTLPRLTWWKIISEFSLLKVRAHHPPKPIVLPKLPVVGWVWDLTGSGPEYHWLGWVDLTRA</sequence>
<comment type="caution">
    <text evidence="1">The sequence shown here is derived from an EMBL/GenBank/DDBJ whole genome shotgun (WGS) entry which is preliminary data.</text>
</comment>
<evidence type="ECO:0000313" key="1">
    <source>
        <dbReference type="EMBL" id="PON63732.1"/>
    </source>
</evidence>
<keyword evidence="2" id="KW-1185">Reference proteome</keyword>
<accession>A0A2P5CRU5</accession>
<organism evidence="1 2">
    <name type="scientific">Parasponia andersonii</name>
    <name type="common">Sponia andersonii</name>
    <dbReference type="NCBI Taxonomy" id="3476"/>
    <lineage>
        <taxon>Eukaryota</taxon>
        <taxon>Viridiplantae</taxon>
        <taxon>Streptophyta</taxon>
        <taxon>Embryophyta</taxon>
        <taxon>Tracheophyta</taxon>
        <taxon>Spermatophyta</taxon>
        <taxon>Magnoliopsida</taxon>
        <taxon>eudicotyledons</taxon>
        <taxon>Gunneridae</taxon>
        <taxon>Pentapetalae</taxon>
        <taxon>rosids</taxon>
        <taxon>fabids</taxon>
        <taxon>Rosales</taxon>
        <taxon>Cannabaceae</taxon>
        <taxon>Parasponia</taxon>
    </lineage>
</organism>
<name>A0A2P5CRU5_PARAD</name>
<proteinExistence type="predicted"/>
<reference evidence="2" key="1">
    <citation type="submission" date="2016-06" db="EMBL/GenBank/DDBJ databases">
        <title>Parallel loss of symbiosis genes in relatives of nitrogen-fixing non-legume Parasponia.</title>
        <authorList>
            <person name="Van Velzen R."/>
            <person name="Holmer R."/>
            <person name="Bu F."/>
            <person name="Rutten L."/>
            <person name="Van Zeijl A."/>
            <person name="Liu W."/>
            <person name="Santuari L."/>
            <person name="Cao Q."/>
            <person name="Sharma T."/>
            <person name="Shen D."/>
            <person name="Roswanjaya Y."/>
            <person name="Wardhani T."/>
            <person name="Kalhor M.S."/>
            <person name="Jansen J."/>
            <person name="Van den Hoogen J."/>
            <person name="Gungor B."/>
            <person name="Hartog M."/>
            <person name="Hontelez J."/>
            <person name="Verver J."/>
            <person name="Yang W.-C."/>
            <person name="Schijlen E."/>
            <person name="Repin R."/>
            <person name="Schilthuizen M."/>
            <person name="Schranz E."/>
            <person name="Heidstra R."/>
            <person name="Miyata K."/>
            <person name="Fedorova E."/>
            <person name="Kohlen W."/>
            <person name="Bisseling T."/>
            <person name="Smit S."/>
            <person name="Geurts R."/>
        </authorList>
    </citation>
    <scope>NUCLEOTIDE SEQUENCE [LARGE SCALE GENOMIC DNA]</scope>
    <source>
        <strain evidence="2">cv. WU1-14</strain>
    </source>
</reference>
<dbReference type="Proteomes" id="UP000237105">
    <property type="component" value="Unassembled WGS sequence"/>
</dbReference>
<dbReference type="EMBL" id="JXTB01000101">
    <property type="protein sequence ID" value="PON63732.1"/>
    <property type="molecule type" value="Genomic_DNA"/>
</dbReference>
<protein>
    <submittedName>
        <fullName evidence="1">Uncharacterized protein</fullName>
    </submittedName>
</protein>
<evidence type="ECO:0000313" key="2">
    <source>
        <dbReference type="Proteomes" id="UP000237105"/>
    </source>
</evidence>
<gene>
    <name evidence="1" type="ORF">PanWU01x14_128880</name>
</gene>
<dbReference type="AlphaFoldDB" id="A0A2P5CRU5"/>